<dbReference type="InterPro" id="IPR017441">
    <property type="entry name" value="Protein_kinase_ATP_BS"/>
</dbReference>
<keyword evidence="7 14" id="KW-0547">Nucleotide-binding</keyword>
<evidence type="ECO:0000259" key="18">
    <source>
        <dbReference type="PROSITE" id="PS51473"/>
    </source>
</evidence>
<dbReference type="InterPro" id="IPR011009">
    <property type="entry name" value="Kinase-like_dom_sf"/>
</dbReference>
<evidence type="ECO:0000256" key="2">
    <source>
        <dbReference type="ARBA" id="ARBA00022527"/>
    </source>
</evidence>
<dbReference type="Pfam" id="PF00069">
    <property type="entry name" value="Pkinase"/>
    <property type="match status" value="1"/>
</dbReference>
<evidence type="ECO:0000256" key="7">
    <source>
        <dbReference type="ARBA" id="ARBA00022741"/>
    </source>
</evidence>
<dbReference type="Gene3D" id="3.30.200.20">
    <property type="entry name" value="Phosphorylase Kinase, domain 1"/>
    <property type="match status" value="1"/>
</dbReference>
<keyword evidence="6" id="KW-0677">Repeat</keyword>
<feature type="signal peptide" evidence="16">
    <location>
        <begin position="1"/>
        <end position="25"/>
    </location>
</feature>
<protein>
    <submittedName>
        <fullName evidence="19">Uncharacterized protein</fullName>
    </submittedName>
</protein>
<dbReference type="SMART" id="SM00220">
    <property type="entry name" value="S_TKc"/>
    <property type="match status" value="1"/>
</dbReference>
<keyword evidence="9 14" id="KW-0067">ATP-binding</keyword>
<comment type="caution">
    <text evidence="19">The sequence shown here is derived from an EMBL/GenBank/DDBJ whole genome shotgun (WGS) entry which is preliminary data.</text>
</comment>
<dbReference type="Pfam" id="PF01657">
    <property type="entry name" value="Stress-antifung"/>
    <property type="match status" value="1"/>
</dbReference>
<feature type="chain" id="PRO_5043889588" evidence="16">
    <location>
        <begin position="26"/>
        <end position="624"/>
    </location>
</feature>
<dbReference type="GO" id="GO:0016020">
    <property type="term" value="C:membrane"/>
    <property type="evidence" value="ECO:0007669"/>
    <property type="project" value="UniProtKB-SubCell"/>
</dbReference>
<keyword evidence="12" id="KW-0675">Receptor</keyword>
<keyword evidence="11 15" id="KW-0472">Membrane</keyword>
<evidence type="ECO:0000256" key="11">
    <source>
        <dbReference type="ARBA" id="ARBA00023136"/>
    </source>
</evidence>
<gene>
    <name evidence="19" type="ORF">RND81_10G021900</name>
</gene>
<feature type="domain" description="Protein kinase" evidence="17">
    <location>
        <begin position="309"/>
        <end position="586"/>
    </location>
</feature>
<evidence type="ECO:0000259" key="17">
    <source>
        <dbReference type="PROSITE" id="PS50011"/>
    </source>
</evidence>
<keyword evidence="2" id="KW-0723">Serine/threonine-protein kinase</keyword>
<sequence>MIQINISTFTLIYLLLILLIKSTIGVDQVTFLQSDCSENNQYNQGSLFQNNLYTVLSNLTSKSKTKPFYNVSSGEFPNKVDALFLCVHVYLEVCQDCVSIAAGEVQRRCPSSTAATVWYAECMLRYSNRDIFSENDVSVYYNVGTRKARYKRFDRELSDTFISLFDKAAGGGGLSSYVKSASTVVYVTRDVSLGCYADCTPDLSETECSQCLWTALGRLDMNGAYIGRLLQPSCRLMYLLTDFGSPSQDRTFYITLSIISTLAAASLLVNMSIYLTMKANRNSAGLDAIESKESLIFDFDDIKAATGNFCIDNKLGQGGFGVVYMGTIADGKAIAVKRLSNASRQGMKEFKAEACLAAKLKHKNLVKLYGFCVHREEMLLVYEYLPNNSLDHCLFDPKEGVTLKWETRYKIIVGIVRGLLYLHEDSRPKIVHRDIKPSNILLDEDMNPKIADFGMAKLFGCDQTQGNTSRVAGTFGYMAPEYARTGMFSAKSDIFSLGVIILEILSGLRNSCYIPNAEEENLLDYARRLSDVGAYSKFIDSKLEKFFSENEATKCMKVGLLCIEADPSKRPDIAKVLVMVNAQPITLPLPTRPPASPYKSTYATHSLRSYETQVNEMVADLSPR</sequence>
<evidence type="ECO:0000313" key="19">
    <source>
        <dbReference type="EMBL" id="KAK9681709.1"/>
    </source>
</evidence>
<evidence type="ECO:0000256" key="9">
    <source>
        <dbReference type="ARBA" id="ARBA00022840"/>
    </source>
</evidence>
<dbReference type="PROSITE" id="PS00108">
    <property type="entry name" value="PROTEIN_KINASE_ST"/>
    <property type="match status" value="1"/>
</dbReference>
<dbReference type="PROSITE" id="PS51473">
    <property type="entry name" value="GNK2"/>
    <property type="match status" value="2"/>
</dbReference>
<evidence type="ECO:0000256" key="1">
    <source>
        <dbReference type="ARBA" id="ARBA00004167"/>
    </source>
</evidence>
<dbReference type="SUPFAM" id="SSF56112">
    <property type="entry name" value="Protein kinase-like (PK-like)"/>
    <property type="match status" value="1"/>
</dbReference>
<dbReference type="EMBL" id="JBDFQZ010000010">
    <property type="protein sequence ID" value="KAK9681709.1"/>
    <property type="molecule type" value="Genomic_DNA"/>
</dbReference>
<evidence type="ECO:0000256" key="5">
    <source>
        <dbReference type="ARBA" id="ARBA00022729"/>
    </source>
</evidence>
<keyword evidence="20" id="KW-1185">Reference proteome</keyword>
<evidence type="ECO:0000256" key="13">
    <source>
        <dbReference type="ARBA" id="ARBA00023180"/>
    </source>
</evidence>
<evidence type="ECO:0000256" key="6">
    <source>
        <dbReference type="ARBA" id="ARBA00022737"/>
    </source>
</evidence>
<keyword evidence="8" id="KW-0418">Kinase</keyword>
<feature type="domain" description="Gnk2-homologous" evidence="18">
    <location>
        <begin position="134"/>
        <end position="243"/>
    </location>
</feature>
<evidence type="ECO:0000256" key="16">
    <source>
        <dbReference type="SAM" id="SignalP"/>
    </source>
</evidence>
<dbReference type="FunFam" id="1.10.510.10:FF:000384">
    <property type="entry name" value="G-type lectin S-receptor-like serine/threonine-protein kinase"/>
    <property type="match status" value="1"/>
</dbReference>
<name>A0AAW1HZX4_SAPOF</name>
<evidence type="ECO:0000256" key="12">
    <source>
        <dbReference type="ARBA" id="ARBA00023170"/>
    </source>
</evidence>
<evidence type="ECO:0000313" key="20">
    <source>
        <dbReference type="Proteomes" id="UP001443914"/>
    </source>
</evidence>
<dbReference type="FunFam" id="3.30.200.20:FF:000727">
    <property type="entry name" value="Cysteine-rich RLK (RECEPTOR-like protein kinase) 23"/>
    <property type="match status" value="1"/>
</dbReference>
<comment type="subcellular location">
    <subcellularLocation>
        <location evidence="1">Membrane</location>
        <topology evidence="1">Single-pass membrane protein</topology>
    </subcellularLocation>
</comment>
<dbReference type="PANTHER" id="PTHR27006:SF639">
    <property type="entry name" value="CYSTEINE-RICH RECEPTOR-LIKE PROTEIN KINASE 11"/>
    <property type="match status" value="1"/>
</dbReference>
<dbReference type="InterPro" id="IPR000719">
    <property type="entry name" value="Prot_kinase_dom"/>
</dbReference>
<dbReference type="GO" id="GO:0005524">
    <property type="term" value="F:ATP binding"/>
    <property type="evidence" value="ECO:0007669"/>
    <property type="project" value="UniProtKB-UniRule"/>
</dbReference>
<dbReference type="PANTHER" id="PTHR27006">
    <property type="entry name" value="PROMASTIGOTE SURFACE ANTIGEN PROTEIN PSA"/>
    <property type="match status" value="1"/>
</dbReference>
<keyword evidence="5 16" id="KW-0732">Signal</keyword>
<reference evidence="19" key="1">
    <citation type="submission" date="2024-03" db="EMBL/GenBank/DDBJ databases">
        <title>WGS assembly of Saponaria officinalis var. Norfolk2.</title>
        <authorList>
            <person name="Jenkins J."/>
            <person name="Shu S."/>
            <person name="Grimwood J."/>
            <person name="Barry K."/>
            <person name="Goodstein D."/>
            <person name="Schmutz J."/>
            <person name="Leebens-Mack J."/>
            <person name="Osbourn A."/>
        </authorList>
    </citation>
    <scope>NUCLEOTIDE SEQUENCE [LARGE SCALE GENOMIC DNA]</scope>
    <source>
        <strain evidence="19">JIC</strain>
    </source>
</reference>
<accession>A0AAW1HZX4</accession>
<evidence type="ECO:0000256" key="10">
    <source>
        <dbReference type="ARBA" id="ARBA00022989"/>
    </source>
</evidence>
<dbReference type="Gene3D" id="1.10.510.10">
    <property type="entry name" value="Transferase(Phosphotransferase) domain 1"/>
    <property type="match status" value="1"/>
</dbReference>
<dbReference type="PROSITE" id="PS00107">
    <property type="entry name" value="PROTEIN_KINASE_ATP"/>
    <property type="match status" value="1"/>
</dbReference>
<dbReference type="CDD" id="cd23509">
    <property type="entry name" value="Gnk2-like"/>
    <property type="match status" value="2"/>
</dbReference>
<evidence type="ECO:0000256" key="15">
    <source>
        <dbReference type="SAM" id="Phobius"/>
    </source>
</evidence>
<evidence type="ECO:0000256" key="14">
    <source>
        <dbReference type="PROSITE-ProRule" id="PRU10141"/>
    </source>
</evidence>
<keyword evidence="10 15" id="KW-1133">Transmembrane helix</keyword>
<keyword evidence="4 15" id="KW-0812">Transmembrane</keyword>
<evidence type="ECO:0000256" key="4">
    <source>
        <dbReference type="ARBA" id="ARBA00022692"/>
    </source>
</evidence>
<dbReference type="PROSITE" id="PS50011">
    <property type="entry name" value="PROTEIN_KINASE_DOM"/>
    <property type="match status" value="1"/>
</dbReference>
<dbReference type="AlphaFoldDB" id="A0AAW1HZX4"/>
<organism evidence="19 20">
    <name type="scientific">Saponaria officinalis</name>
    <name type="common">Common soapwort</name>
    <name type="synonym">Lychnis saponaria</name>
    <dbReference type="NCBI Taxonomy" id="3572"/>
    <lineage>
        <taxon>Eukaryota</taxon>
        <taxon>Viridiplantae</taxon>
        <taxon>Streptophyta</taxon>
        <taxon>Embryophyta</taxon>
        <taxon>Tracheophyta</taxon>
        <taxon>Spermatophyta</taxon>
        <taxon>Magnoliopsida</taxon>
        <taxon>eudicotyledons</taxon>
        <taxon>Gunneridae</taxon>
        <taxon>Pentapetalae</taxon>
        <taxon>Caryophyllales</taxon>
        <taxon>Caryophyllaceae</taxon>
        <taxon>Caryophylleae</taxon>
        <taxon>Saponaria</taxon>
    </lineage>
</organism>
<feature type="transmembrane region" description="Helical" evidence="15">
    <location>
        <begin position="252"/>
        <end position="275"/>
    </location>
</feature>
<feature type="binding site" evidence="14">
    <location>
        <position position="337"/>
    </location>
    <ligand>
        <name>ATP</name>
        <dbReference type="ChEBI" id="CHEBI:30616"/>
    </ligand>
</feature>
<dbReference type="InterPro" id="IPR002902">
    <property type="entry name" value="GNK2"/>
</dbReference>
<dbReference type="Gene3D" id="3.30.430.20">
    <property type="entry name" value="Gnk2 domain, C-X8-C-X2-C motif"/>
    <property type="match status" value="2"/>
</dbReference>
<keyword evidence="13" id="KW-0325">Glycoprotein</keyword>
<dbReference type="InterPro" id="IPR008271">
    <property type="entry name" value="Ser/Thr_kinase_AS"/>
</dbReference>
<dbReference type="GO" id="GO:0004674">
    <property type="term" value="F:protein serine/threonine kinase activity"/>
    <property type="evidence" value="ECO:0007669"/>
    <property type="project" value="UniProtKB-KW"/>
</dbReference>
<evidence type="ECO:0000256" key="3">
    <source>
        <dbReference type="ARBA" id="ARBA00022679"/>
    </source>
</evidence>
<proteinExistence type="predicted"/>
<dbReference type="Proteomes" id="UP001443914">
    <property type="component" value="Unassembled WGS sequence"/>
</dbReference>
<evidence type="ECO:0000256" key="8">
    <source>
        <dbReference type="ARBA" id="ARBA00022777"/>
    </source>
</evidence>
<dbReference type="CDD" id="cd14066">
    <property type="entry name" value="STKc_IRAK"/>
    <property type="match status" value="1"/>
</dbReference>
<keyword evidence="3" id="KW-0808">Transferase</keyword>
<feature type="domain" description="Gnk2-homologous" evidence="18">
    <location>
        <begin position="30"/>
        <end position="131"/>
    </location>
</feature>
<dbReference type="InterPro" id="IPR038408">
    <property type="entry name" value="GNK2_sf"/>
</dbReference>